<accession>A0ACC3YNZ5</accession>
<comment type="caution">
    <text evidence="1">The sequence shown here is derived from an EMBL/GenBank/DDBJ whole genome shotgun (WGS) entry which is preliminary data.</text>
</comment>
<name>A0ACC3YNZ5_COLTU</name>
<reference evidence="1 2" key="1">
    <citation type="journal article" date="2020" name="Phytopathology">
        <title>Genome Sequence Resources of Colletotrichum truncatum, C. plurivorum, C. musicola, and C. sojae: Four Species Pathogenic to Soybean (Glycine max).</title>
        <authorList>
            <person name="Rogerio F."/>
            <person name="Boufleur T.R."/>
            <person name="Ciampi-Guillardi M."/>
            <person name="Sukno S.A."/>
            <person name="Thon M.R."/>
            <person name="Massola Junior N.S."/>
            <person name="Baroncelli R."/>
        </authorList>
    </citation>
    <scope>NUCLEOTIDE SEQUENCE [LARGE SCALE GENOMIC DNA]</scope>
    <source>
        <strain evidence="1 2">CMES1059</strain>
    </source>
</reference>
<evidence type="ECO:0000313" key="2">
    <source>
        <dbReference type="Proteomes" id="UP000805649"/>
    </source>
</evidence>
<protein>
    <submittedName>
        <fullName evidence="1">Uncharacterized protein</fullName>
    </submittedName>
</protein>
<evidence type="ECO:0000313" key="1">
    <source>
        <dbReference type="EMBL" id="KAL0933648.1"/>
    </source>
</evidence>
<dbReference type="Proteomes" id="UP000805649">
    <property type="component" value="Unassembled WGS sequence"/>
</dbReference>
<dbReference type="EMBL" id="VUJX02000007">
    <property type="protein sequence ID" value="KAL0933648.1"/>
    <property type="molecule type" value="Genomic_DNA"/>
</dbReference>
<keyword evidence="2" id="KW-1185">Reference proteome</keyword>
<proteinExistence type="predicted"/>
<organism evidence="1 2">
    <name type="scientific">Colletotrichum truncatum</name>
    <name type="common">Anthracnose fungus</name>
    <name type="synonym">Colletotrichum capsici</name>
    <dbReference type="NCBI Taxonomy" id="5467"/>
    <lineage>
        <taxon>Eukaryota</taxon>
        <taxon>Fungi</taxon>
        <taxon>Dikarya</taxon>
        <taxon>Ascomycota</taxon>
        <taxon>Pezizomycotina</taxon>
        <taxon>Sordariomycetes</taxon>
        <taxon>Hypocreomycetidae</taxon>
        <taxon>Glomerellales</taxon>
        <taxon>Glomerellaceae</taxon>
        <taxon>Colletotrichum</taxon>
        <taxon>Colletotrichum truncatum species complex</taxon>
    </lineage>
</organism>
<gene>
    <name evidence="1" type="ORF">CTRU02_210447</name>
</gene>
<sequence length="241" mass="25573">METVSRLALMAVLSRAGSPAHEKATWNGSDGYLPIITVQDYDTEAAAAAAGKAGRKTTTTTERGGDGVGAWSGGEVAFSALLGAQCLFVVFVEGWIVWMGQAGDFELWNWLCEFASPGLLVLFSVSFSAMLLHAVRVQTRLADLAFQAAGLIMATFCAVMVCAGASGGARGIGLAVVVGGVVVMWFSFFAGFWWAVLRLHQEQRGQREVRKGKTRERGYGTTSGGLAMEDETFEGLVGDLS</sequence>